<dbReference type="InterPro" id="IPR006638">
    <property type="entry name" value="Elp3/MiaA/NifB-like_rSAM"/>
</dbReference>
<protein>
    <recommendedName>
        <fullName evidence="6">Radical SAM core domain-containing protein</fullName>
    </recommendedName>
</protein>
<dbReference type="Gene3D" id="3.80.30.20">
    <property type="entry name" value="tm_1862 like domain"/>
    <property type="match status" value="1"/>
</dbReference>
<evidence type="ECO:0000256" key="5">
    <source>
        <dbReference type="ARBA" id="ARBA00023014"/>
    </source>
</evidence>
<dbReference type="GO" id="GO:0005829">
    <property type="term" value="C:cytosol"/>
    <property type="evidence" value="ECO:0007669"/>
    <property type="project" value="TreeGrafter"/>
</dbReference>
<dbReference type="GO" id="GO:0003824">
    <property type="term" value="F:catalytic activity"/>
    <property type="evidence" value="ECO:0007669"/>
    <property type="project" value="InterPro"/>
</dbReference>
<dbReference type="SFLD" id="SFLDS00029">
    <property type="entry name" value="Radical_SAM"/>
    <property type="match status" value="1"/>
</dbReference>
<accession>A0A017T5Q7</accession>
<keyword evidence="5" id="KW-0411">Iron-sulfur</keyword>
<proteinExistence type="predicted"/>
<dbReference type="SFLD" id="SFLDG01123">
    <property type="entry name" value="methyltransferase_(Class_B)"/>
    <property type="match status" value="1"/>
</dbReference>
<dbReference type="GO" id="GO:0051539">
    <property type="term" value="F:4 iron, 4 sulfur cluster binding"/>
    <property type="evidence" value="ECO:0007669"/>
    <property type="project" value="UniProtKB-KW"/>
</dbReference>
<dbReference type="InterPro" id="IPR034466">
    <property type="entry name" value="Methyltransferase_Class_B"/>
</dbReference>
<dbReference type="eggNOG" id="COG1032">
    <property type="taxonomic scope" value="Bacteria"/>
</dbReference>
<evidence type="ECO:0000313" key="7">
    <source>
        <dbReference type="EMBL" id="EYF04130.1"/>
    </source>
</evidence>
<evidence type="ECO:0000256" key="1">
    <source>
        <dbReference type="ARBA" id="ARBA00001966"/>
    </source>
</evidence>
<dbReference type="InterPro" id="IPR023404">
    <property type="entry name" value="rSAM_horseshoe"/>
</dbReference>
<dbReference type="InterPro" id="IPR007197">
    <property type="entry name" value="rSAM"/>
</dbReference>
<dbReference type="OrthoDB" id="9762608at2"/>
<dbReference type="STRING" id="1192034.CAP_4813"/>
<keyword evidence="2" id="KW-0949">S-adenosyl-L-methionine</keyword>
<dbReference type="EMBL" id="ASRX01000038">
    <property type="protein sequence ID" value="EYF04130.1"/>
    <property type="molecule type" value="Genomic_DNA"/>
</dbReference>
<keyword evidence="3" id="KW-0479">Metal-binding</keyword>
<dbReference type="Proteomes" id="UP000019678">
    <property type="component" value="Unassembled WGS sequence"/>
</dbReference>
<gene>
    <name evidence="7" type="ORF">CAP_4813</name>
</gene>
<reference evidence="7 8" key="1">
    <citation type="submission" date="2013-05" db="EMBL/GenBank/DDBJ databases">
        <title>Genome assembly of Chondromyces apiculatus DSM 436.</title>
        <authorList>
            <person name="Sharma G."/>
            <person name="Khatri I."/>
            <person name="Kaur C."/>
            <person name="Mayilraj S."/>
            <person name="Subramanian S."/>
        </authorList>
    </citation>
    <scope>NUCLEOTIDE SEQUENCE [LARGE SCALE GENOMIC DNA]</scope>
    <source>
        <strain evidence="7 8">DSM 436</strain>
    </source>
</reference>
<dbReference type="PANTHER" id="PTHR43409:SF16">
    <property type="entry name" value="SLR0320 PROTEIN"/>
    <property type="match status" value="1"/>
</dbReference>
<dbReference type="InterPro" id="IPR058240">
    <property type="entry name" value="rSAM_sf"/>
</dbReference>
<evidence type="ECO:0000313" key="8">
    <source>
        <dbReference type="Proteomes" id="UP000019678"/>
    </source>
</evidence>
<evidence type="ECO:0000256" key="4">
    <source>
        <dbReference type="ARBA" id="ARBA00023004"/>
    </source>
</evidence>
<dbReference type="PANTHER" id="PTHR43409">
    <property type="entry name" value="ANAEROBIC MAGNESIUM-PROTOPORPHYRIN IX MONOMETHYL ESTER CYCLASE-RELATED"/>
    <property type="match status" value="1"/>
</dbReference>
<dbReference type="SUPFAM" id="SSF102114">
    <property type="entry name" value="Radical SAM enzymes"/>
    <property type="match status" value="1"/>
</dbReference>
<dbReference type="AlphaFoldDB" id="A0A017T5Q7"/>
<comment type="caution">
    <text evidence="7">The sequence shown here is derived from an EMBL/GenBank/DDBJ whole genome shotgun (WGS) entry which is preliminary data.</text>
</comment>
<dbReference type="SMART" id="SM00729">
    <property type="entry name" value="Elp3"/>
    <property type="match status" value="1"/>
</dbReference>
<name>A0A017T5Q7_9BACT</name>
<evidence type="ECO:0000256" key="3">
    <source>
        <dbReference type="ARBA" id="ARBA00022723"/>
    </source>
</evidence>
<sequence length="833" mass="91581">MKALLIFPPGWMQFGPYLALPLLKGYLAKQGISVDIRDMNIEFYDWLLTEQVVASMAPRLQARERRGQAALGSKSYARLCKALLEIDEVATSVEAAKEALKTPARYLDTGVRERAKKTIGAALNIVESGYDRQRLTLNQIHFGSCGMAPDKILPFTSSDENVIKRFYEERGRALLCGEGYDFIGFSLPAWEQLVPALTLARCLRGETGPDVHFCMGGNYVTRLVGAWGSVPHPYTSLIDSFSVYEGEESLRQLLDTLATGGALGSVSNLVYREGKRLFRTEIGTVDVNAVPAPEFEGLPLDRYLAPEPILPLFTSRSCPYKCSFCTIPYASSEFRQRSAERVAEDLATLVARHGVRLFTFVDETLTVPSLEGISREIVERGLDIRWYGETRFHPRIDRRLAAQLFRSGCLKLQFGLESYSQRVLNLMKKGTRLEHILPNIEHCLSEGIAIHLFTFVGFPGETAAEARSTHEFSNYVLKISAETYGNDFSSLGLGPFGLEVYSDVYQHPERYGVEILSTFTDGDVEEMFEVRYRVSSGLSHEEAESLVAEFEDRLAFEDVCAELGLIWLGALAGSGTNEDEAFLLYSLTGQARMPRATEGVVEGASAEDAAEGMAPVGLAHGAHRRPLRLGRGVTVRRFSDDFMRLDAGSGGPVLAFYDHARGTVVNVPEGVGQVLERWLADGAVPAGGLGEATRAHLERLLRQRLVTVPGDGVRAVLPAAQLGRDGLARVMLNPDVALMRTSARAFVLFNRETQEMTAVNPVVAWMVSLLGGEPRGPSPVEAFIQGVLAQEPRLSHASVLAALRSLLEGGMLLLLAHESEPEPSRVRYAELSP</sequence>
<dbReference type="PROSITE" id="PS51918">
    <property type="entry name" value="RADICAL_SAM"/>
    <property type="match status" value="1"/>
</dbReference>
<feature type="domain" description="Radical SAM core" evidence="6">
    <location>
        <begin position="304"/>
        <end position="538"/>
    </location>
</feature>
<keyword evidence="4" id="KW-0408">Iron</keyword>
<dbReference type="InterPro" id="IPR051198">
    <property type="entry name" value="BchE-like"/>
</dbReference>
<dbReference type="Pfam" id="PF04055">
    <property type="entry name" value="Radical_SAM"/>
    <property type="match status" value="1"/>
</dbReference>
<dbReference type="SFLD" id="SFLDG01082">
    <property type="entry name" value="B12-binding_domain_containing"/>
    <property type="match status" value="1"/>
</dbReference>
<comment type="cofactor">
    <cofactor evidence="1">
        <name>[4Fe-4S] cluster</name>
        <dbReference type="ChEBI" id="CHEBI:49883"/>
    </cofactor>
</comment>
<dbReference type="CDD" id="cd01335">
    <property type="entry name" value="Radical_SAM"/>
    <property type="match status" value="1"/>
</dbReference>
<evidence type="ECO:0000259" key="6">
    <source>
        <dbReference type="PROSITE" id="PS51918"/>
    </source>
</evidence>
<dbReference type="GO" id="GO:0046872">
    <property type="term" value="F:metal ion binding"/>
    <property type="evidence" value="ECO:0007669"/>
    <property type="project" value="UniProtKB-KW"/>
</dbReference>
<organism evidence="7 8">
    <name type="scientific">Chondromyces apiculatus DSM 436</name>
    <dbReference type="NCBI Taxonomy" id="1192034"/>
    <lineage>
        <taxon>Bacteria</taxon>
        <taxon>Pseudomonadati</taxon>
        <taxon>Myxococcota</taxon>
        <taxon>Polyangia</taxon>
        <taxon>Polyangiales</taxon>
        <taxon>Polyangiaceae</taxon>
        <taxon>Chondromyces</taxon>
    </lineage>
</organism>
<evidence type="ECO:0000256" key="2">
    <source>
        <dbReference type="ARBA" id="ARBA00022691"/>
    </source>
</evidence>
<keyword evidence="8" id="KW-1185">Reference proteome</keyword>
<dbReference type="RefSeq" id="WP_044244772.1">
    <property type="nucleotide sequence ID" value="NZ_ASRX01000038.1"/>
</dbReference>